<dbReference type="STRING" id="27334.A0A0A2JSW4"/>
<dbReference type="SUPFAM" id="SSF51735">
    <property type="entry name" value="NAD(P)-binding Rossmann-fold domains"/>
    <property type="match status" value="1"/>
</dbReference>
<dbReference type="InterPro" id="IPR031313">
    <property type="entry name" value="Sin1_PH_dom"/>
</dbReference>
<dbReference type="Gene3D" id="3.40.50.720">
    <property type="entry name" value="NAD(P)-binding Rossmann-like Domain"/>
    <property type="match status" value="1"/>
</dbReference>
<evidence type="ECO:0000256" key="1">
    <source>
        <dbReference type="ARBA" id="ARBA00004123"/>
    </source>
</evidence>
<feature type="compositionally biased region" description="Basic and acidic residues" evidence="10">
    <location>
        <begin position="440"/>
        <end position="449"/>
    </location>
</feature>
<name>A0A0A2JSW4_PENEN</name>
<feature type="compositionally biased region" description="Low complexity" evidence="10">
    <location>
        <begin position="252"/>
        <end position="261"/>
    </location>
</feature>
<feature type="compositionally biased region" description="Basic and acidic residues" evidence="10">
    <location>
        <begin position="99"/>
        <end position="124"/>
    </location>
</feature>
<keyword evidence="8" id="KW-0238">DNA-binding</keyword>
<feature type="compositionally biased region" description="Basic and acidic residues" evidence="10">
    <location>
        <begin position="69"/>
        <end position="78"/>
    </location>
</feature>
<dbReference type="VEuPathDB" id="FungiDB:PEXP_010640"/>
<dbReference type="InterPro" id="IPR013725">
    <property type="entry name" value="DNA_replication_fac_RFC1_C"/>
</dbReference>
<protein>
    <recommendedName>
        <fullName evidence="3">Replication factor C subunit 1</fullName>
    </recommendedName>
</protein>
<dbReference type="InterPro" id="IPR036291">
    <property type="entry name" value="NAD(P)-bd_dom_sf"/>
</dbReference>
<evidence type="ECO:0000313" key="12">
    <source>
        <dbReference type="EMBL" id="KGO57713.1"/>
    </source>
</evidence>
<keyword evidence="5" id="KW-0235">DNA replication</keyword>
<dbReference type="Gene3D" id="2.30.29.30">
    <property type="entry name" value="Pleckstrin-homology domain (PH domain)/Phosphotyrosine-binding domain (PTB)"/>
    <property type="match status" value="1"/>
</dbReference>
<dbReference type="InterPro" id="IPR003593">
    <property type="entry name" value="AAA+_ATPase"/>
</dbReference>
<dbReference type="FunFam" id="3.40.50.300:FF:000395">
    <property type="entry name" value="Replication factor C subunit 1"/>
    <property type="match status" value="1"/>
</dbReference>
<dbReference type="PROSITE" id="PS50172">
    <property type="entry name" value="BRCT"/>
    <property type="match status" value="1"/>
</dbReference>
<dbReference type="Gene3D" id="3.40.50.300">
    <property type="entry name" value="P-loop containing nucleotide triphosphate hydrolases"/>
    <property type="match status" value="1"/>
</dbReference>
<comment type="similarity">
    <text evidence="2">Belongs to the activator 1 large subunit family.</text>
</comment>
<feature type="compositionally biased region" description="Basic and acidic residues" evidence="10">
    <location>
        <begin position="1605"/>
        <end position="1615"/>
    </location>
</feature>
<dbReference type="HOGENOM" id="CLU_002062_0_0_1"/>
<dbReference type="InterPro" id="IPR013154">
    <property type="entry name" value="ADH-like_N"/>
</dbReference>
<dbReference type="CDD" id="cd17752">
    <property type="entry name" value="BRCT_RFC1"/>
    <property type="match status" value="1"/>
</dbReference>
<dbReference type="Gene3D" id="1.20.272.10">
    <property type="match status" value="1"/>
</dbReference>
<feature type="domain" description="BRCT" evidence="11">
    <location>
        <begin position="326"/>
        <end position="405"/>
    </location>
</feature>
<reference evidence="12 13" key="1">
    <citation type="journal article" date="2015" name="Mol. Plant Microbe Interact.">
        <title>Genome, transcriptome, and functional analyses of Penicillium expansum provide new insights into secondary metabolism and pathogenicity.</title>
        <authorList>
            <person name="Ballester A.R."/>
            <person name="Marcet-Houben M."/>
            <person name="Levin E."/>
            <person name="Sela N."/>
            <person name="Selma-Lazaro C."/>
            <person name="Carmona L."/>
            <person name="Wisniewski M."/>
            <person name="Droby S."/>
            <person name="Gonzalez-Candelas L."/>
            <person name="Gabaldon T."/>
        </authorList>
    </citation>
    <scope>NUCLEOTIDE SEQUENCE [LARGE SCALE GENOMIC DNA]</scope>
    <source>
        <strain evidence="12 13">MD-8</strain>
    </source>
</reference>
<dbReference type="InterPro" id="IPR011993">
    <property type="entry name" value="PH-like_dom_sf"/>
</dbReference>
<feature type="compositionally biased region" description="Basic residues" evidence="10">
    <location>
        <begin position="1591"/>
        <end position="1604"/>
    </location>
</feature>
<evidence type="ECO:0000256" key="7">
    <source>
        <dbReference type="ARBA" id="ARBA00022840"/>
    </source>
</evidence>
<dbReference type="InterPro" id="IPR011032">
    <property type="entry name" value="GroES-like_sf"/>
</dbReference>
<feature type="compositionally biased region" description="Basic and acidic residues" evidence="10">
    <location>
        <begin position="1556"/>
        <end position="1565"/>
    </location>
</feature>
<keyword evidence="6" id="KW-0547">Nucleotide-binding</keyword>
<proteinExistence type="inferred from homology"/>
<evidence type="ECO:0000256" key="4">
    <source>
        <dbReference type="ARBA" id="ARBA00022553"/>
    </source>
</evidence>
<dbReference type="InterPro" id="IPR047854">
    <property type="entry name" value="RFC_lid"/>
</dbReference>
<evidence type="ECO:0000313" key="13">
    <source>
        <dbReference type="Proteomes" id="UP000030143"/>
    </source>
</evidence>
<comment type="subcellular location">
    <subcellularLocation>
        <location evidence="1">Nucleus</location>
    </subcellularLocation>
</comment>
<dbReference type="FunFam" id="2.30.29.30:FF:000263">
    <property type="entry name" value="Stress activated MAP kinase interacting protein"/>
    <property type="match status" value="1"/>
</dbReference>
<dbReference type="GO" id="GO:0005524">
    <property type="term" value="F:ATP binding"/>
    <property type="evidence" value="ECO:0007669"/>
    <property type="project" value="UniProtKB-KW"/>
</dbReference>
<evidence type="ECO:0000259" key="11">
    <source>
        <dbReference type="PROSITE" id="PS50172"/>
    </source>
</evidence>
<feature type="compositionally biased region" description="Polar residues" evidence="10">
    <location>
        <begin position="1800"/>
        <end position="1811"/>
    </location>
</feature>
<keyword evidence="13" id="KW-1185">Reference proteome</keyword>
<gene>
    <name evidence="12" type="ORF">PEX2_021560</name>
</gene>
<feature type="compositionally biased region" description="Basic and acidic residues" evidence="10">
    <location>
        <begin position="1642"/>
        <end position="1669"/>
    </location>
</feature>
<dbReference type="GO" id="GO:0006271">
    <property type="term" value="P:DNA strand elongation involved in DNA replication"/>
    <property type="evidence" value="ECO:0007669"/>
    <property type="project" value="UniProtKB-ARBA"/>
</dbReference>
<dbReference type="Pfam" id="PF08240">
    <property type="entry name" value="ADH_N"/>
    <property type="match status" value="1"/>
</dbReference>
<dbReference type="GO" id="GO:0005663">
    <property type="term" value="C:DNA replication factor C complex"/>
    <property type="evidence" value="ECO:0007669"/>
    <property type="project" value="InterPro"/>
</dbReference>
<feature type="region of interest" description="Disordered" evidence="10">
    <location>
        <begin position="1"/>
        <end position="323"/>
    </location>
</feature>
<dbReference type="CDD" id="cd05188">
    <property type="entry name" value="MDR"/>
    <property type="match status" value="1"/>
</dbReference>
<dbReference type="Pfam" id="PF16978">
    <property type="entry name" value="CRIM"/>
    <property type="match status" value="1"/>
</dbReference>
<feature type="region of interest" description="Disordered" evidence="10">
    <location>
        <begin position="1794"/>
        <end position="1830"/>
    </location>
</feature>
<comment type="caution">
    <text evidence="12">The sequence shown here is derived from an EMBL/GenBank/DDBJ whole genome shotgun (WGS) entry which is preliminary data.</text>
</comment>
<feature type="compositionally biased region" description="Acidic residues" evidence="10">
    <location>
        <begin position="170"/>
        <end position="180"/>
    </location>
</feature>
<keyword evidence="9" id="KW-0539">Nucleus</keyword>
<dbReference type="SMART" id="SM00382">
    <property type="entry name" value="AAA"/>
    <property type="match status" value="1"/>
</dbReference>
<evidence type="ECO:0000256" key="2">
    <source>
        <dbReference type="ARBA" id="ARBA00006116"/>
    </source>
</evidence>
<dbReference type="SUPFAM" id="SSF52540">
    <property type="entry name" value="P-loop containing nucleoside triphosphate hydrolases"/>
    <property type="match status" value="1"/>
</dbReference>
<feature type="region of interest" description="Disordered" evidence="10">
    <location>
        <begin position="2160"/>
        <end position="2207"/>
    </location>
</feature>
<dbReference type="Pfam" id="PF25361">
    <property type="entry name" value="AAA_lid_RFC1"/>
    <property type="match status" value="1"/>
</dbReference>
<dbReference type="Gene3D" id="1.10.8.60">
    <property type="match status" value="1"/>
</dbReference>
<evidence type="ECO:0000256" key="10">
    <source>
        <dbReference type="SAM" id="MobiDB-lite"/>
    </source>
</evidence>
<dbReference type="Proteomes" id="UP000030143">
    <property type="component" value="Unassembled WGS sequence"/>
</dbReference>
<dbReference type="GO" id="GO:0005634">
    <property type="term" value="C:nucleus"/>
    <property type="evidence" value="ECO:0007669"/>
    <property type="project" value="UniProtKB-SubCell"/>
</dbReference>
<feature type="compositionally biased region" description="Low complexity" evidence="10">
    <location>
        <begin position="459"/>
        <end position="475"/>
    </location>
</feature>
<dbReference type="CDD" id="cd00009">
    <property type="entry name" value="AAA"/>
    <property type="match status" value="1"/>
</dbReference>
<dbReference type="Pfam" id="PF00004">
    <property type="entry name" value="AAA"/>
    <property type="match status" value="1"/>
</dbReference>
<feature type="compositionally biased region" description="Basic residues" evidence="10">
    <location>
        <begin position="1020"/>
        <end position="1033"/>
    </location>
</feature>
<feature type="region of interest" description="Disordered" evidence="10">
    <location>
        <begin position="437"/>
        <end position="480"/>
    </location>
</feature>
<dbReference type="EMBL" id="JQFZ01000138">
    <property type="protein sequence ID" value="KGO57713.1"/>
    <property type="molecule type" value="Genomic_DNA"/>
</dbReference>
<sequence>MDIRNFFGGKSSQGSSDAAAKPAAKKESTMQDSSATRKRRSRKVVDDSDEEEDVAPTKAPAKAKSKSQPKPEETKEEPTTTSDYFASSKKKTRPAKTTEQARPDKAKIVAESSKPKKAAEEPAIKGRTATRGSTKQAKNIIEDEHLGADDIFATEYGKAGKGDDAYVAGDDSDEDSDFEMLEVKPVAAAAKRTQKKPSSRDDEDDVVMEDLPKIPVPKARPGRKRKSEALIDEDEDGDYQEPKNETKKAAPKSKAAASPAAKKQKASPKKAKKEDKIESKELQDIFDSIPTIDAPEPPKGEPKKFKFGAQQSRDPAMTGTKEMPVGQENCLAGLAFVFTGVLESLGREEGAQLVKKYGGKVVGAPSSKTNYVVLGSDAGPKKLETIAKHKIKTINEEGLFELIRRLPANGGDGKAAEKYAEKLKADEAKVRAMAAEIDAEEKKREEQKRKTTAAQGPKTAATASQTPPSSQPASSGDLWTTKYAPTSTSMICGNKGAVEKIQSWLRNWHVNAQADFKKGGKDGSGTYRAVIIHGPPGIGKTTAAHLVAKLEGFDVVETNASDTRSKKLVESSTLGVLDTTSLQGYFAGQGKQVESEKKKLVLIMDEVDGMSAGDRGGVGAVAAIVKKTKIPIILICNERKLQKMKPFDFITYDVPFRRPTAEQIRARLSTICFREGLKIPPPVLDGLIEGTHADIRQVINMLSTARLDQKGLSYDEGKQMSKSWEKNIILKPWDIVGKILSAQMFSPSSTSTLNDKVELYFNDHEFSYLMLQENYLKTKPALAGKYHGQEQRLKSLELLDNAASSISDGDLVDRMIHGTQQQWSLMPTHAIFSFVRPASFQYGNMNERPAFTSWLGNNSKHGKLSRYVKELQGHMRLRTSGNRDEIRQQYMPLLQEKIIRRMMDEGKDCVDSVIDLMDEYYLTREDFDSMLELGLGPMDESKIKLETQTKATFTRLYNSRSHPMPFMKASNVVAPKQAKKERPDIEDAIEASDEEEVVEEIKNEDEEELDLKKDKYVSLPKKKKAPAKGKKAKKADDEVDADEEKPKKAPFAISNLVRCGSPPAAKMTVVSGSDGSDDVTLSSLDTKGLNTPHRTLLPKVQTTHHALVLRPAPFTEPQVEEVHIPSLLPGSVLLRMLATPLHPYSKLSFEFYSHGRSPHEKPFIPGSSAIARVSQVGDDATTLKVGQLVFFDSVMKGRDSPETIRFSNPVYHGFDPHSVEIIASSGFADGSYAEFMRAPLENCYPLDEAKLMGDPRKWGFAYTPEQLCVIATFLRPFGGLTSIDLKPGETVLISPATSTNGVAACMVALAMGAKVVAWSYDDAKLVRLNRILSITRNDVHNIKTFGPMDAFLDISPPGARGSFHLKSGIMSLRPGGRVSLMGAYQDLEIPNVFVTRCNITLKGNWMYERKDVLALIKMVEKGNLRLREEDGCYVVGEFGLDQWKEALAAATIIDSPSVVTTYVLVKARKMSLLHNEDFTIWQLRSSYLSTIKDGIGDRLINVNDSVLNTPGFRAAGWSTAAAYPNTHSSSHLKRTYSPPIPTTANVSSEYYRLAERNAKPQRHELQGLGLEDGEDDGGMVTGKSHTDMTARRNHARSGKKKSRRERQQEVQRQAEAEDDDSSDLSDDSDDDGDNVGSAVDQIKFDKMPIRRDRADSSPRRSVDQTERPDVMITSASTQSIANQYRQVKPRPRRDTTTSSDLSTDNETDLKGYKQGQVQFSASDQVVEYSRRRRERTGSRGAESLALGELHEEDEDEDSGAESVGSAISSDFDNTAGSGSLLLAGVPGGLNLSSPMAMMNNLPSGTGPQNNSPRKHRTPAPALQDLPPPRPISMIQPVSLLTSQLTSRKRAPSNPVDKFVVLSGRGQEDSLYLKIYVPFSSDPEDPLDLPLTRESKLAEQPAQVTVAETIGLALWKYSADARGPPINRENLTVNRWTLRMVDDGEVEYDFPALGRTLPMTDFTSNNNQSAKSRGRSRGKPYDEFALVEASKSEFEENERLYPQFSSSIGSEVADQPASLAVPGTQPAAQKKTPQTTPARANPILGQPFSSALNHSTLTPADRPVVPISHATPRLGVSKTLKIRFINMEASAHIMTINTSTDSYIAEILDSVCKRWGQDKGNYLLKVMGSNTIAPLDRTVEALGSITELDLVRRRFGGGPLALGTSPGSSSPNAPLMVETADPTASKKNKKEAKKGAQRMLPSSSQKQDHLGGYYRRYHVFRKQPMSFTASNHRILTFENDYMHIVPGDTGKTASGGKTRSISFSDVIGSKVSRRHPKSFRVMIVRGNDATEQKRYDFEARSTNEAVEIVDEIKKNMAHYRI</sequence>
<dbReference type="RefSeq" id="XP_016599341.1">
    <property type="nucleotide sequence ID" value="XM_016739431.1"/>
</dbReference>
<evidence type="ECO:0000256" key="6">
    <source>
        <dbReference type="ARBA" id="ARBA00022741"/>
    </source>
</evidence>
<accession>A0A0A2JSW4</accession>
<dbReference type="Pfam" id="PF16979">
    <property type="entry name" value="SIN1_PH"/>
    <property type="match status" value="1"/>
</dbReference>
<dbReference type="FunFam" id="1.20.272.10:FF:000005">
    <property type="entry name" value="Replication factor C subunit 1"/>
    <property type="match status" value="1"/>
</dbReference>
<feature type="region of interest" description="Disordered" evidence="10">
    <location>
        <begin position="1958"/>
        <end position="1978"/>
    </location>
</feature>
<evidence type="ECO:0000256" key="8">
    <source>
        <dbReference type="ARBA" id="ARBA00023125"/>
    </source>
</evidence>
<dbReference type="InterPro" id="IPR027417">
    <property type="entry name" value="P-loop_NTPase"/>
</dbReference>
<dbReference type="Pfam" id="PF00533">
    <property type="entry name" value="BRCT"/>
    <property type="match status" value="1"/>
</dbReference>
<dbReference type="InterPro" id="IPR001357">
    <property type="entry name" value="BRCT_dom"/>
</dbReference>
<dbReference type="Pfam" id="PF08519">
    <property type="entry name" value="RFC1"/>
    <property type="match status" value="1"/>
</dbReference>
<dbReference type="InterPro" id="IPR036420">
    <property type="entry name" value="BRCT_dom_sf"/>
</dbReference>
<dbReference type="SMART" id="SM00292">
    <property type="entry name" value="BRCT"/>
    <property type="match status" value="1"/>
</dbReference>
<dbReference type="GO" id="GO:0016887">
    <property type="term" value="F:ATP hydrolysis activity"/>
    <property type="evidence" value="ECO:0007669"/>
    <property type="project" value="InterPro"/>
</dbReference>
<feature type="region of interest" description="Disordered" evidence="10">
    <location>
        <begin position="1556"/>
        <end position="1770"/>
    </location>
</feature>
<dbReference type="FunFam" id="3.40.50.10190:FF:000001">
    <property type="entry name" value="Replication factor C subunit 1"/>
    <property type="match status" value="1"/>
</dbReference>
<dbReference type="SUPFAM" id="SSF52113">
    <property type="entry name" value="BRCT domain"/>
    <property type="match status" value="1"/>
</dbReference>
<dbReference type="Gene3D" id="3.90.180.10">
    <property type="entry name" value="Medium-chain alcohol dehydrogenases, catalytic domain"/>
    <property type="match status" value="1"/>
</dbReference>
<evidence type="ECO:0000256" key="9">
    <source>
        <dbReference type="ARBA" id="ARBA00023242"/>
    </source>
</evidence>
<dbReference type="Gene3D" id="3.40.50.10190">
    <property type="entry name" value="BRCT domain"/>
    <property type="match status" value="1"/>
</dbReference>
<dbReference type="InterPro" id="IPR031567">
    <property type="entry name" value="CRIM_dom"/>
</dbReference>
<dbReference type="GeneID" id="27674850"/>
<dbReference type="CDD" id="cd18140">
    <property type="entry name" value="HLD_clamp_RFC"/>
    <property type="match status" value="1"/>
</dbReference>
<feature type="compositionally biased region" description="Basic and acidic residues" evidence="10">
    <location>
        <begin position="272"/>
        <end position="283"/>
    </location>
</feature>
<dbReference type="GO" id="GO:0003689">
    <property type="term" value="F:DNA clamp loader activity"/>
    <property type="evidence" value="ECO:0007669"/>
    <property type="project" value="InterPro"/>
</dbReference>
<feature type="region of interest" description="Disordered" evidence="10">
    <location>
        <begin position="1020"/>
        <end position="1046"/>
    </location>
</feature>
<feature type="region of interest" description="Disordered" evidence="10">
    <location>
        <begin position="2011"/>
        <end position="2035"/>
    </location>
</feature>
<dbReference type="SUPFAM" id="SSF50129">
    <property type="entry name" value="GroES-like"/>
    <property type="match status" value="1"/>
</dbReference>
<dbReference type="PANTHER" id="PTHR23389:SF6">
    <property type="entry name" value="REPLICATION FACTOR C SUBUNIT 1"/>
    <property type="match status" value="1"/>
</dbReference>
<feature type="compositionally biased region" description="Polar residues" evidence="10">
    <location>
        <begin position="1960"/>
        <end position="1970"/>
    </location>
</feature>
<feature type="compositionally biased region" description="Acidic residues" evidence="10">
    <location>
        <begin position="230"/>
        <end position="239"/>
    </location>
</feature>
<feature type="compositionally biased region" description="Basic residues" evidence="10">
    <location>
        <begin position="262"/>
        <end position="271"/>
    </location>
</feature>
<dbReference type="SUPFAM" id="SSF48019">
    <property type="entry name" value="post-AAA+ oligomerization domain-like"/>
    <property type="match status" value="1"/>
</dbReference>
<evidence type="ECO:0000256" key="3">
    <source>
        <dbReference type="ARBA" id="ARBA00020401"/>
    </source>
</evidence>
<evidence type="ECO:0000256" key="5">
    <source>
        <dbReference type="ARBA" id="ARBA00022705"/>
    </source>
</evidence>
<feature type="compositionally biased region" description="Polar residues" evidence="10">
    <location>
        <begin position="1673"/>
        <end position="1685"/>
    </location>
</feature>
<keyword evidence="4" id="KW-0597">Phosphoprotein</keyword>
<dbReference type="FunFam" id="1.10.8.60:FF:000021">
    <property type="entry name" value="Replication factor C subunit 1"/>
    <property type="match status" value="1"/>
</dbReference>
<feature type="compositionally biased region" description="Basic residues" evidence="10">
    <location>
        <begin position="2185"/>
        <end position="2195"/>
    </location>
</feature>
<keyword evidence="7" id="KW-0067">ATP-binding</keyword>
<feature type="compositionally biased region" description="Acidic residues" evidence="10">
    <location>
        <begin position="1616"/>
        <end position="1633"/>
    </location>
</feature>
<dbReference type="GO" id="GO:0003677">
    <property type="term" value="F:DNA binding"/>
    <property type="evidence" value="ECO:0007669"/>
    <property type="project" value="UniProtKB-KW"/>
</dbReference>
<dbReference type="InterPro" id="IPR008921">
    <property type="entry name" value="DNA_pol3_clamp-load_cplx_C"/>
</dbReference>
<feature type="compositionally biased region" description="Acidic residues" evidence="10">
    <location>
        <begin position="1750"/>
        <end position="1759"/>
    </location>
</feature>
<dbReference type="PANTHER" id="PTHR23389">
    <property type="entry name" value="CHROMOSOME TRANSMISSION FIDELITY FACTOR 18"/>
    <property type="match status" value="1"/>
</dbReference>
<dbReference type="InterPro" id="IPR003959">
    <property type="entry name" value="ATPase_AAA_core"/>
</dbReference>
<organism evidence="12 13">
    <name type="scientific">Penicillium expansum</name>
    <name type="common">Blue mold rot fungus</name>
    <dbReference type="NCBI Taxonomy" id="27334"/>
    <lineage>
        <taxon>Eukaryota</taxon>
        <taxon>Fungi</taxon>
        <taxon>Dikarya</taxon>
        <taxon>Ascomycota</taxon>
        <taxon>Pezizomycotina</taxon>
        <taxon>Eurotiomycetes</taxon>
        <taxon>Eurotiomycetidae</taxon>
        <taxon>Eurotiales</taxon>
        <taxon>Aspergillaceae</taxon>
        <taxon>Penicillium</taxon>
    </lineage>
</organism>
<dbReference type="PRINTS" id="PR00364">
    <property type="entry name" value="DISEASERSIST"/>
</dbReference>